<name>A0A914AZM0_PATMI</name>
<keyword evidence="2 6" id="KW-0812">Transmembrane</keyword>
<keyword evidence="8" id="KW-1185">Reference proteome</keyword>
<dbReference type="OMA" id="LIYPASW"/>
<keyword evidence="3 6" id="KW-1133">Transmembrane helix</keyword>
<evidence type="ECO:0000256" key="2">
    <source>
        <dbReference type="ARBA" id="ARBA00022692"/>
    </source>
</evidence>
<feature type="compositionally biased region" description="Polar residues" evidence="5">
    <location>
        <begin position="282"/>
        <end position="300"/>
    </location>
</feature>
<feature type="compositionally biased region" description="Polar residues" evidence="5">
    <location>
        <begin position="238"/>
        <end position="260"/>
    </location>
</feature>
<keyword evidence="4 6" id="KW-0472">Membrane</keyword>
<dbReference type="GeneID" id="119738354"/>
<feature type="transmembrane region" description="Helical" evidence="6">
    <location>
        <begin position="183"/>
        <end position="206"/>
    </location>
</feature>
<evidence type="ECO:0000256" key="5">
    <source>
        <dbReference type="SAM" id="MobiDB-lite"/>
    </source>
</evidence>
<dbReference type="RefSeq" id="XP_038069147.1">
    <property type="nucleotide sequence ID" value="XM_038213219.1"/>
</dbReference>
<evidence type="ECO:0000256" key="1">
    <source>
        <dbReference type="ARBA" id="ARBA00004141"/>
    </source>
</evidence>
<sequence>MANSSKEDTYAYYYHTNYIRNARAIAIAWALFTFCFAIIMCVVLVQPYWLGDGPDAQGIGYFGLYRFCVSFNLAGQLVCQNALLDISLATQVIPVTMFVATIFVALAVAFLLLSIIFMLLFLCKKPSTATVFKLCGVLQIATGLFLLIGILIYPASWSQLPEFVTVCGPEVSYGNAGKCQLRWVFYLAIIGVFDAIVLGVLAFILASKQDKLATDMQFSDYYPPSKGGNFSNGKKKTSVSGYPTASGQTGYPSATRQNGAAGSMDRRSNHSGTTSSERDANRSNGGSSVNRRGTDSSDPLYSSVKPRRERGGPSSSGTGGAEGDDEAGSTRSGISSKSGKSSKSSKSGKHTHDVIL</sequence>
<organism evidence="7 8">
    <name type="scientific">Patiria miniata</name>
    <name type="common">Bat star</name>
    <name type="synonym">Asterina miniata</name>
    <dbReference type="NCBI Taxonomy" id="46514"/>
    <lineage>
        <taxon>Eukaryota</taxon>
        <taxon>Metazoa</taxon>
        <taxon>Echinodermata</taxon>
        <taxon>Eleutherozoa</taxon>
        <taxon>Asterozoa</taxon>
        <taxon>Asteroidea</taxon>
        <taxon>Valvatacea</taxon>
        <taxon>Valvatida</taxon>
        <taxon>Asterinidae</taxon>
        <taxon>Patiria</taxon>
    </lineage>
</organism>
<feature type="transmembrane region" description="Helical" evidence="6">
    <location>
        <begin position="97"/>
        <end position="122"/>
    </location>
</feature>
<dbReference type="Gene3D" id="1.20.140.150">
    <property type="match status" value="1"/>
</dbReference>
<evidence type="ECO:0000256" key="4">
    <source>
        <dbReference type="ARBA" id="ARBA00023136"/>
    </source>
</evidence>
<dbReference type="AlphaFoldDB" id="A0A914AZM0"/>
<dbReference type="GO" id="GO:0005886">
    <property type="term" value="C:plasma membrane"/>
    <property type="evidence" value="ECO:0007669"/>
    <property type="project" value="TreeGrafter"/>
</dbReference>
<protein>
    <submittedName>
        <fullName evidence="7">Uncharacterized protein</fullName>
    </submittedName>
</protein>
<dbReference type="PANTHER" id="PTHR12489">
    <property type="entry name" value="LIPOMA HMGIC FUSION PARTNER-LIKE PROTEIN"/>
    <property type="match status" value="1"/>
</dbReference>
<proteinExistence type="predicted"/>
<dbReference type="PANTHER" id="PTHR12489:SF1">
    <property type="entry name" value="LP10272P"/>
    <property type="match status" value="1"/>
</dbReference>
<feature type="region of interest" description="Disordered" evidence="5">
    <location>
        <begin position="229"/>
        <end position="356"/>
    </location>
</feature>
<evidence type="ECO:0000256" key="6">
    <source>
        <dbReference type="SAM" id="Phobius"/>
    </source>
</evidence>
<dbReference type="OrthoDB" id="5873721at2759"/>
<comment type="subcellular location">
    <subcellularLocation>
        <location evidence="1">Membrane</location>
        <topology evidence="1">Multi-pass membrane protein</topology>
    </subcellularLocation>
</comment>
<dbReference type="EnsemblMetazoa" id="XM_038213219.1">
    <property type="protein sequence ID" value="XP_038069147.1"/>
    <property type="gene ID" value="LOC119738354"/>
</dbReference>
<dbReference type="Pfam" id="PF10242">
    <property type="entry name" value="L_HMGIC_fpl"/>
    <property type="match status" value="1"/>
</dbReference>
<evidence type="ECO:0000313" key="8">
    <source>
        <dbReference type="Proteomes" id="UP000887568"/>
    </source>
</evidence>
<dbReference type="Proteomes" id="UP000887568">
    <property type="component" value="Unplaced"/>
</dbReference>
<evidence type="ECO:0000313" key="7">
    <source>
        <dbReference type="EnsemblMetazoa" id="XP_038069147.1"/>
    </source>
</evidence>
<accession>A0A914AZM0</accession>
<dbReference type="InterPro" id="IPR019372">
    <property type="entry name" value="LHFPL"/>
</dbReference>
<dbReference type="GO" id="GO:0007605">
    <property type="term" value="P:sensory perception of sound"/>
    <property type="evidence" value="ECO:0007669"/>
    <property type="project" value="TreeGrafter"/>
</dbReference>
<feature type="transmembrane region" description="Helical" evidence="6">
    <location>
        <begin position="134"/>
        <end position="153"/>
    </location>
</feature>
<feature type="transmembrane region" description="Helical" evidence="6">
    <location>
        <begin position="24"/>
        <end position="45"/>
    </location>
</feature>
<reference evidence="7" key="1">
    <citation type="submission" date="2022-11" db="UniProtKB">
        <authorList>
            <consortium name="EnsemblMetazoa"/>
        </authorList>
    </citation>
    <scope>IDENTIFICATION</scope>
</reference>
<feature type="compositionally biased region" description="Low complexity" evidence="5">
    <location>
        <begin position="329"/>
        <end position="345"/>
    </location>
</feature>
<evidence type="ECO:0000256" key="3">
    <source>
        <dbReference type="ARBA" id="ARBA00022989"/>
    </source>
</evidence>